<comment type="caution">
    <text evidence="1">The sequence shown here is derived from an EMBL/GenBank/DDBJ whole genome shotgun (WGS) entry which is preliminary data.</text>
</comment>
<evidence type="ECO:0000313" key="2">
    <source>
        <dbReference type="Proteomes" id="UP000752696"/>
    </source>
</evidence>
<accession>A0A6V7H2D2</accession>
<dbReference type="AlphaFoldDB" id="A0A6V7H2D2"/>
<protein>
    <submittedName>
        <fullName evidence="1">Uncharacterized protein</fullName>
    </submittedName>
</protein>
<feature type="non-terminal residue" evidence="1">
    <location>
        <position position="178"/>
    </location>
</feature>
<reference evidence="1" key="1">
    <citation type="submission" date="2020-07" db="EMBL/GenBank/DDBJ databases">
        <authorList>
            <person name="Nazaruddin N."/>
        </authorList>
    </citation>
    <scope>NUCLEOTIDE SEQUENCE</scope>
</reference>
<keyword evidence="2" id="KW-1185">Reference proteome</keyword>
<sequence>SYHDDDIDKQRDRDRRNQGIYNSFGSEALNALCIREKNRGESSVSTAIDNKIDTREIQKRPTYRLSFPRVGVLYYMKIQYKAALMRFTPAKSQLNLLLVKLSCSCRLCTYNSKMYSLNRKTVSTRETSIPYYTIVYLRKLLNILHSPRERLRFRFLIRMILQQVCDDKAGKENTKKES</sequence>
<name>A0A6V7H2D2_9HYME</name>
<evidence type="ECO:0000313" key="1">
    <source>
        <dbReference type="EMBL" id="CAD1472954.1"/>
    </source>
</evidence>
<dbReference type="Proteomes" id="UP000752696">
    <property type="component" value="Unassembled WGS sequence"/>
</dbReference>
<dbReference type="EMBL" id="CAJDYZ010005959">
    <property type="protein sequence ID" value="CAD1472954.1"/>
    <property type="molecule type" value="Genomic_DNA"/>
</dbReference>
<organism evidence="1 2">
    <name type="scientific">Heterotrigona itama</name>
    <dbReference type="NCBI Taxonomy" id="395501"/>
    <lineage>
        <taxon>Eukaryota</taxon>
        <taxon>Metazoa</taxon>
        <taxon>Ecdysozoa</taxon>
        <taxon>Arthropoda</taxon>
        <taxon>Hexapoda</taxon>
        <taxon>Insecta</taxon>
        <taxon>Pterygota</taxon>
        <taxon>Neoptera</taxon>
        <taxon>Endopterygota</taxon>
        <taxon>Hymenoptera</taxon>
        <taxon>Apocrita</taxon>
        <taxon>Aculeata</taxon>
        <taxon>Apoidea</taxon>
        <taxon>Anthophila</taxon>
        <taxon>Apidae</taxon>
        <taxon>Heterotrigona</taxon>
    </lineage>
</organism>
<gene>
    <name evidence="1" type="ORF">MHI_LOCUS346371</name>
</gene>
<proteinExistence type="predicted"/>